<organism evidence="3 4">
    <name type="scientific">Ramlibacter alkalitolerans</name>
    <dbReference type="NCBI Taxonomy" id="2039631"/>
    <lineage>
        <taxon>Bacteria</taxon>
        <taxon>Pseudomonadati</taxon>
        <taxon>Pseudomonadota</taxon>
        <taxon>Betaproteobacteria</taxon>
        <taxon>Burkholderiales</taxon>
        <taxon>Comamonadaceae</taxon>
        <taxon>Ramlibacter</taxon>
    </lineage>
</organism>
<evidence type="ECO:0000256" key="1">
    <source>
        <dbReference type="SAM" id="Coils"/>
    </source>
</evidence>
<name>A0ABS1JS09_9BURK</name>
<feature type="coiled-coil region" evidence="1">
    <location>
        <begin position="525"/>
        <end position="552"/>
    </location>
</feature>
<accession>A0ABS1JS09</accession>
<feature type="domain" description="Novel STAND NTPase 1" evidence="2">
    <location>
        <begin position="28"/>
        <end position="439"/>
    </location>
</feature>
<keyword evidence="3" id="KW-0067">ATP-binding</keyword>
<keyword evidence="4" id="KW-1185">Reference proteome</keyword>
<dbReference type="Proteomes" id="UP000622707">
    <property type="component" value="Unassembled WGS sequence"/>
</dbReference>
<gene>
    <name evidence="3" type="ORF">JI746_17690</name>
</gene>
<evidence type="ECO:0000313" key="3">
    <source>
        <dbReference type="EMBL" id="MBL0426951.1"/>
    </source>
</evidence>
<dbReference type="GO" id="GO:0005524">
    <property type="term" value="F:ATP binding"/>
    <property type="evidence" value="ECO:0007669"/>
    <property type="project" value="UniProtKB-KW"/>
</dbReference>
<dbReference type="RefSeq" id="WP_201691375.1">
    <property type="nucleotide sequence ID" value="NZ_JAEQND010000009.1"/>
</dbReference>
<protein>
    <submittedName>
        <fullName evidence="3">ATP-binding protein</fullName>
    </submittedName>
</protein>
<dbReference type="Pfam" id="PF20703">
    <property type="entry name" value="nSTAND1"/>
    <property type="match status" value="1"/>
</dbReference>
<keyword evidence="3" id="KW-0547">Nucleotide-binding</keyword>
<dbReference type="SUPFAM" id="SSF52540">
    <property type="entry name" value="P-loop containing nucleoside triphosphate hydrolases"/>
    <property type="match status" value="1"/>
</dbReference>
<evidence type="ECO:0000313" key="4">
    <source>
        <dbReference type="Proteomes" id="UP000622707"/>
    </source>
</evidence>
<comment type="caution">
    <text evidence="3">The sequence shown here is derived from an EMBL/GenBank/DDBJ whole genome shotgun (WGS) entry which is preliminary data.</text>
</comment>
<proteinExistence type="predicted"/>
<evidence type="ECO:0000259" key="2">
    <source>
        <dbReference type="Pfam" id="PF20703"/>
    </source>
</evidence>
<sequence length="714" mass="79891">MSAVLIEQGTVSAQEYDALFTLTLPPRPYPGLRAFEQDEWTIFFGRERMTDEVVSRLVADRLLVIHGDSGCGKSSLLRAGVLPRLEQGNARGGARWRTCTFMPGNDPLLNLATALAGLDGDDPGGERLLHLRRILNAGTRAAEALAPLLCPRENDHVCILVDQFEEVFAHARRCGPEEAQLLIDLLTGLRERRPPGMYAALTMRSEFLGQCARFRGFAEVVNEAQYLLPRMNHEDIVRAICEPAPLFEGHVPREAAEWMIADAGDNQEQLPLIQHGLMLMHREAVLAAGPGAPWRIDLQRCLDRGRLSLQLSGHADAVTADVLRGVAPGEERVVEDLMRALSETNAEGHAIRHPCTFAQLVAATGCSEQAVRRAVDLFRADGTNLLRPYAPQAIGPQTLIDISHEALLRCWHSLADLEHGWLLKEFRNGLVWRSLLVQADSFQRDPENVLSPATLAERSKWMQRRNRGWAQRYGGRWDDVQALLAASEKARRTETRRRRLVWIAAVPTLFLAVSVYQQVKVRASQQALTEALRESETNVRDTRRQLEEIKLAAARPTPDYNVVEKQVDAALRVVQQQALRLEQRQVPQAQMAVAPNVPPRVYFHISDESLRPGVAALERELEQRKLDDAAVVVPGIQLVASGPWKNALRCFHAEECRTEAPRLAALLNALMVRPRLEVEDLSAKYENAPNVRPRHYELWINTEVVLAGRGKAKD</sequence>
<keyword evidence="1" id="KW-0175">Coiled coil</keyword>
<dbReference type="InterPro" id="IPR027417">
    <property type="entry name" value="P-loop_NTPase"/>
</dbReference>
<dbReference type="InterPro" id="IPR049052">
    <property type="entry name" value="nSTAND1"/>
</dbReference>
<reference evidence="3 4" key="1">
    <citation type="journal article" date="2017" name="Int. J. Syst. Evol. Microbiol.">
        <title>Ramlibacter alkalitolerans sp. nov., alkali-tolerant bacterium isolated from soil of ginseng.</title>
        <authorList>
            <person name="Lee D.H."/>
            <person name="Cha C.J."/>
        </authorList>
    </citation>
    <scope>NUCLEOTIDE SEQUENCE [LARGE SCALE GENOMIC DNA]</scope>
    <source>
        <strain evidence="3 4">KACC 19305</strain>
    </source>
</reference>
<dbReference type="EMBL" id="JAEQND010000009">
    <property type="protein sequence ID" value="MBL0426951.1"/>
    <property type="molecule type" value="Genomic_DNA"/>
</dbReference>